<proteinExistence type="predicted"/>
<dbReference type="AlphaFoldDB" id="A0A699GY95"/>
<dbReference type="EMBL" id="BKCJ010074893">
    <property type="protein sequence ID" value="GEW80730.1"/>
    <property type="molecule type" value="Genomic_DNA"/>
</dbReference>
<comment type="caution">
    <text evidence="1">The sequence shown here is derived from an EMBL/GenBank/DDBJ whole genome shotgun (WGS) entry which is preliminary data.</text>
</comment>
<reference evidence="1" key="1">
    <citation type="journal article" date="2019" name="Sci. Rep.">
        <title>Draft genome of Tanacetum cinerariifolium, the natural source of mosquito coil.</title>
        <authorList>
            <person name="Yamashiro T."/>
            <person name="Shiraishi A."/>
            <person name="Satake H."/>
            <person name="Nakayama K."/>
        </authorList>
    </citation>
    <scope>NUCLEOTIDE SEQUENCE</scope>
</reference>
<protein>
    <recommendedName>
        <fullName evidence="2">Integrase, catalytic region, zinc finger, CCHC-type, peptidase aspartic, catalytic</fullName>
    </recommendedName>
</protein>
<evidence type="ECO:0000313" key="1">
    <source>
        <dbReference type="EMBL" id="GEW80730.1"/>
    </source>
</evidence>
<accession>A0A699GY95</accession>
<sequence length="491" mass="56120">MLLEGSELTKEDRESQLYDGFEHFSQHKGETIHDYYVRFAKLINDMRNIKMTMSRMQLNSKLVNNMLLEWGRFITTVKLNRGLRDSNYDQLYAYLKQHEVHANENKMMLDRFNQHTVDPFALMSNVSNQQHYPQSSTTSSSTYVQPHLADTTQLDSGLYPTDNLTENLTNTLSLLTQSYKTYLPQTNNQLRTSSNPRNQATIQDNKVVIQNVQGQQNRGHGNNARGAGAAGYGGLRTELDMLIQVKQGRLSATTTMKNEVTLDEEQLLFITGGQDNVVDDDVDEQPIQDLALNVDNVFQADDCDAFDSDIDEAPTTQTMFMANLSSANPVYDVVGLFYDLNVLSEETRSDADRTFDFRALDFQITQLTKKVSVLQEQNKLFRVENAKVKQHYKELYDSIKITHSITAKVLASGMYAIDDEPIPPHLRNNRKVHLDYLKHLKESVSTFHEIVDEAKVERPLDRSIASACLYTKHSWELLEYVIGTCPKDFNK</sequence>
<organism evidence="1">
    <name type="scientific">Tanacetum cinerariifolium</name>
    <name type="common">Dalmatian daisy</name>
    <name type="synonym">Chrysanthemum cinerariifolium</name>
    <dbReference type="NCBI Taxonomy" id="118510"/>
    <lineage>
        <taxon>Eukaryota</taxon>
        <taxon>Viridiplantae</taxon>
        <taxon>Streptophyta</taxon>
        <taxon>Embryophyta</taxon>
        <taxon>Tracheophyta</taxon>
        <taxon>Spermatophyta</taxon>
        <taxon>Magnoliopsida</taxon>
        <taxon>eudicotyledons</taxon>
        <taxon>Gunneridae</taxon>
        <taxon>Pentapetalae</taxon>
        <taxon>asterids</taxon>
        <taxon>campanulids</taxon>
        <taxon>Asterales</taxon>
        <taxon>Asteraceae</taxon>
        <taxon>Asteroideae</taxon>
        <taxon>Anthemideae</taxon>
        <taxon>Anthemidinae</taxon>
        <taxon>Tanacetum</taxon>
    </lineage>
</organism>
<gene>
    <name evidence="1" type="ORF">Tci_252706</name>
</gene>
<name>A0A699GY95_TANCI</name>
<evidence type="ECO:0008006" key="2">
    <source>
        <dbReference type="Google" id="ProtNLM"/>
    </source>
</evidence>